<evidence type="ECO:0000259" key="2">
    <source>
        <dbReference type="Pfam" id="PF03108"/>
    </source>
</evidence>
<dbReference type="EMBL" id="BPVZ01000022">
    <property type="protein sequence ID" value="GKV05019.1"/>
    <property type="molecule type" value="Genomic_DNA"/>
</dbReference>
<dbReference type="InterPro" id="IPR004332">
    <property type="entry name" value="Transposase_MuDR"/>
</dbReference>
<dbReference type="Proteomes" id="UP001054252">
    <property type="component" value="Unassembled WGS sequence"/>
</dbReference>
<dbReference type="PANTHER" id="PTHR31973">
    <property type="entry name" value="POLYPROTEIN, PUTATIVE-RELATED"/>
    <property type="match status" value="1"/>
</dbReference>
<feature type="compositionally biased region" description="Polar residues" evidence="1">
    <location>
        <begin position="64"/>
        <end position="74"/>
    </location>
</feature>
<accession>A0AAV5J3J2</accession>
<comment type="caution">
    <text evidence="3">The sequence shown here is derived from an EMBL/GenBank/DDBJ whole genome shotgun (WGS) entry which is preliminary data.</text>
</comment>
<reference evidence="3 4" key="1">
    <citation type="journal article" date="2021" name="Commun. Biol.">
        <title>The genome of Shorea leprosula (Dipterocarpaceae) highlights the ecological relevance of drought in aseasonal tropical rainforests.</title>
        <authorList>
            <person name="Ng K.K.S."/>
            <person name="Kobayashi M.J."/>
            <person name="Fawcett J.A."/>
            <person name="Hatakeyama M."/>
            <person name="Paape T."/>
            <person name="Ng C.H."/>
            <person name="Ang C.C."/>
            <person name="Tnah L.H."/>
            <person name="Lee C.T."/>
            <person name="Nishiyama T."/>
            <person name="Sese J."/>
            <person name="O'Brien M.J."/>
            <person name="Copetti D."/>
            <person name="Mohd Noor M.I."/>
            <person name="Ong R.C."/>
            <person name="Putra M."/>
            <person name="Sireger I.Z."/>
            <person name="Indrioko S."/>
            <person name="Kosugi Y."/>
            <person name="Izuno A."/>
            <person name="Isagi Y."/>
            <person name="Lee S.L."/>
            <person name="Shimizu K.K."/>
        </authorList>
    </citation>
    <scope>NUCLEOTIDE SEQUENCE [LARGE SCALE GENOMIC DNA]</scope>
    <source>
        <strain evidence="3">214</strain>
    </source>
</reference>
<proteinExistence type="predicted"/>
<dbReference type="AlphaFoldDB" id="A0AAV5J3J2"/>
<name>A0AAV5J3J2_9ROSI</name>
<protein>
    <recommendedName>
        <fullName evidence="2">Transposase MuDR plant domain-containing protein</fullName>
    </recommendedName>
</protein>
<dbReference type="Pfam" id="PF03108">
    <property type="entry name" value="DBD_Tnp_Mut"/>
    <property type="match status" value="1"/>
</dbReference>
<feature type="domain" description="Transposase MuDR plant" evidence="2">
    <location>
        <begin position="192"/>
        <end position="251"/>
    </location>
</feature>
<evidence type="ECO:0000256" key="1">
    <source>
        <dbReference type="SAM" id="MobiDB-lite"/>
    </source>
</evidence>
<gene>
    <name evidence="3" type="ORF">SLEP1_g17077</name>
</gene>
<organism evidence="3 4">
    <name type="scientific">Rubroshorea leprosula</name>
    <dbReference type="NCBI Taxonomy" id="152421"/>
    <lineage>
        <taxon>Eukaryota</taxon>
        <taxon>Viridiplantae</taxon>
        <taxon>Streptophyta</taxon>
        <taxon>Embryophyta</taxon>
        <taxon>Tracheophyta</taxon>
        <taxon>Spermatophyta</taxon>
        <taxon>Magnoliopsida</taxon>
        <taxon>eudicotyledons</taxon>
        <taxon>Gunneridae</taxon>
        <taxon>Pentapetalae</taxon>
        <taxon>rosids</taxon>
        <taxon>malvids</taxon>
        <taxon>Malvales</taxon>
        <taxon>Dipterocarpaceae</taxon>
        <taxon>Rubroshorea</taxon>
    </lineage>
</organism>
<feature type="region of interest" description="Disordered" evidence="1">
    <location>
        <begin position="64"/>
        <end position="85"/>
    </location>
</feature>
<evidence type="ECO:0000313" key="3">
    <source>
        <dbReference type="EMBL" id="GKV05019.1"/>
    </source>
</evidence>
<evidence type="ECO:0000313" key="4">
    <source>
        <dbReference type="Proteomes" id="UP001054252"/>
    </source>
</evidence>
<dbReference type="PANTHER" id="PTHR31973:SF187">
    <property type="entry name" value="MUTATOR TRANSPOSASE MUDRA PROTEIN"/>
    <property type="match status" value="1"/>
</dbReference>
<sequence>MRFLLNERGIIDVYIEHVCDEPNILDLVEDGTIPHEAIDEGTMHLMKVQCIFFGSDEDIGKSYVPQNSQPTPTCNEAPKTTEGDANETDAVHGVVQMMMRFFNLLEIKRNIKPMQKRNADGARPSGTIHETHTTVNEEGERVPVRIDSHGDLCSNSSFESSEDEFEVSSDDSGDYAVVYEDELKEEKGDVKMKFEHMAQFTKAIAKYQIQKGCRLKLVKSDPTKQRIHCVNRQCNWQIFASFDKNDQTFKVKTYCREHTCFRSLKSDMVGSRVLAKHHRNRIFANPQIRISELVRLSHLELGVYVSRDKCQLAKDKIIKKVKETHMNEFAQLRGYAKELLRLSPETIVNIDTDPPTTPKGKPAFKGIYVCLEGCRKGFLLGCRPMIGVDACFLKGMFKGTLLAIVARDGINQIFPIA</sequence>
<keyword evidence="4" id="KW-1185">Reference proteome</keyword>